<dbReference type="Gene3D" id="3.40.50.300">
    <property type="entry name" value="P-loop containing nucleotide triphosphate hydrolases"/>
    <property type="match status" value="1"/>
</dbReference>
<accession>A0A2V1DS13</accession>
<keyword evidence="1" id="KW-0677">Repeat</keyword>
<feature type="non-terminal residue" evidence="3">
    <location>
        <position position="440"/>
    </location>
</feature>
<dbReference type="InterPro" id="IPR056884">
    <property type="entry name" value="NPHP3-like_N"/>
</dbReference>
<dbReference type="SUPFAM" id="SSF52540">
    <property type="entry name" value="P-loop containing nucleoside triphosphate hydrolases"/>
    <property type="match status" value="1"/>
</dbReference>
<gene>
    <name evidence="3" type="ORF">DM02DRAFT_709879</name>
</gene>
<evidence type="ECO:0000256" key="1">
    <source>
        <dbReference type="ARBA" id="ARBA00022737"/>
    </source>
</evidence>
<dbReference type="AlphaFoldDB" id="A0A2V1DS13"/>
<dbReference type="PANTHER" id="PTHR10039">
    <property type="entry name" value="AMELOGENIN"/>
    <property type="match status" value="1"/>
</dbReference>
<sequence length="440" mass="50831">MNQRQNEIANPESNTYEWLLTRTSPKKHEDSCPNFLQWAVEDHRQWYWISGNPGSGKSTLLKLLAESDITRKYLQWWESDVQILRHYFWKPEGGMKCSLKGLWCSILHQLLNLSDELTDWVLNENEAARQKAEHHDWSLMEIKSICLRLLVRSGTAYCIFVDGLDEISDEDGSDALLKALDHLQGRKENRIKLCVSSRLEYRFLEKIKVARELKLHFVNKEDMRKFAWKHLKDHLSTGNKHKSVTSHDRLLHTIVRRLLSKAEGVFLWLVIAVQSVLRGLRNKDSEEEILLRVEQLPSDLKSLYQDMWNRMNIDEPVYSDSAAVMLSFMIKLHKIGDSAQLLEMGFLLNLLSPMDVLEGKHDIGPDKVSKFFEKAERAVSLRSAGLLKVSPAMNYHSNPYCRKGGEGLSKCPEGVNRQVTFIHRTAYDYLTSTAHGRAIT</sequence>
<dbReference type="OrthoDB" id="443402at2759"/>
<proteinExistence type="predicted"/>
<feature type="domain" description="Nephrocystin 3-like N-terminal" evidence="2">
    <location>
        <begin position="33"/>
        <end position="198"/>
    </location>
</feature>
<organism evidence="3 4">
    <name type="scientific">Periconia macrospinosa</name>
    <dbReference type="NCBI Taxonomy" id="97972"/>
    <lineage>
        <taxon>Eukaryota</taxon>
        <taxon>Fungi</taxon>
        <taxon>Dikarya</taxon>
        <taxon>Ascomycota</taxon>
        <taxon>Pezizomycotina</taxon>
        <taxon>Dothideomycetes</taxon>
        <taxon>Pleosporomycetidae</taxon>
        <taxon>Pleosporales</taxon>
        <taxon>Massarineae</taxon>
        <taxon>Periconiaceae</taxon>
        <taxon>Periconia</taxon>
    </lineage>
</organism>
<reference evidence="3 4" key="1">
    <citation type="journal article" date="2018" name="Sci. Rep.">
        <title>Comparative genomics provides insights into the lifestyle and reveals functional heterogeneity of dark septate endophytic fungi.</title>
        <authorList>
            <person name="Knapp D.G."/>
            <person name="Nemeth J.B."/>
            <person name="Barry K."/>
            <person name="Hainaut M."/>
            <person name="Henrissat B."/>
            <person name="Johnson J."/>
            <person name="Kuo A."/>
            <person name="Lim J.H.P."/>
            <person name="Lipzen A."/>
            <person name="Nolan M."/>
            <person name="Ohm R.A."/>
            <person name="Tamas L."/>
            <person name="Grigoriev I.V."/>
            <person name="Spatafora J.W."/>
            <person name="Nagy L.G."/>
            <person name="Kovacs G.M."/>
        </authorList>
    </citation>
    <scope>NUCLEOTIDE SEQUENCE [LARGE SCALE GENOMIC DNA]</scope>
    <source>
        <strain evidence="3 4">DSE2036</strain>
    </source>
</reference>
<dbReference type="STRING" id="97972.A0A2V1DS13"/>
<dbReference type="PANTHER" id="PTHR10039:SF5">
    <property type="entry name" value="NACHT DOMAIN-CONTAINING PROTEIN"/>
    <property type="match status" value="1"/>
</dbReference>
<evidence type="ECO:0000313" key="4">
    <source>
        <dbReference type="Proteomes" id="UP000244855"/>
    </source>
</evidence>
<dbReference type="EMBL" id="KZ805381">
    <property type="protein sequence ID" value="PVH99994.1"/>
    <property type="molecule type" value="Genomic_DNA"/>
</dbReference>
<dbReference type="Pfam" id="PF24883">
    <property type="entry name" value="NPHP3_N"/>
    <property type="match status" value="1"/>
</dbReference>
<protein>
    <recommendedName>
        <fullName evidence="2">Nephrocystin 3-like N-terminal domain-containing protein</fullName>
    </recommendedName>
</protein>
<dbReference type="InterPro" id="IPR027417">
    <property type="entry name" value="P-loop_NTPase"/>
</dbReference>
<name>A0A2V1DS13_9PLEO</name>
<dbReference type="Proteomes" id="UP000244855">
    <property type="component" value="Unassembled WGS sequence"/>
</dbReference>
<keyword evidence="4" id="KW-1185">Reference proteome</keyword>
<evidence type="ECO:0000259" key="2">
    <source>
        <dbReference type="Pfam" id="PF24883"/>
    </source>
</evidence>
<dbReference type="CDD" id="cd02019">
    <property type="entry name" value="NK"/>
    <property type="match status" value="1"/>
</dbReference>
<evidence type="ECO:0000313" key="3">
    <source>
        <dbReference type="EMBL" id="PVH99994.1"/>
    </source>
</evidence>